<evidence type="ECO:0000256" key="6">
    <source>
        <dbReference type="NCBIfam" id="TIGR00188"/>
    </source>
</evidence>
<keyword evidence="5" id="KW-0694">RNA-binding</keyword>
<keyword evidence="3" id="KW-0255">Endonuclease</keyword>
<dbReference type="Pfam" id="PF00825">
    <property type="entry name" value="Ribonuclease_P"/>
    <property type="match status" value="1"/>
</dbReference>
<dbReference type="SUPFAM" id="SSF54211">
    <property type="entry name" value="Ribosomal protein S5 domain 2-like"/>
    <property type="match status" value="1"/>
</dbReference>
<evidence type="ECO:0000256" key="5">
    <source>
        <dbReference type="ARBA" id="ARBA00022884"/>
    </source>
</evidence>
<evidence type="ECO:0000313" key="8">
    <source>
        <dbReference type="Proteomes" id="UP001177120"/>
    </source>
</evidence>
<dbReference type="InterPro" id="IPR000100">
    <property type="entry name" value="RNase_P"/>
</dbReference>
<evidence type="ECO:0000256" key="3">
    <source>
        <dbReference type="ARBA" id="ARBA00022759"/>
    </source>
</evidence>
<keyword evidence="8" id="KW-1185">Reference proteome</keyword>
<name>A0ABS2WEY0_9BACL</name>
<keyword evidence="2" id="KW-0540">Nuclease</keyword>
<gene>
    <name evidence="7" type="primary">rnpA</name>
    <name evidence="7" type="ORF">JQC72_00935</name>
</gene>
<dbReference type="Proteomes" id="UP001177120">
    <property type="component" value="Unassembled WGS sequence"/>
</dbReference>
<protein>
    <recommendedName>
        <fullName evidence="6">Ribonuclease P protein component</fullName>
        <ecNumber evidence="6">3.1.26.5</ecNumber>
    </recommendedName>
</protein>
<proteinExistence type="predicted"/>
<dbReference type="PANTHER" id="PTHR33992:SF1">
    <property type="entry name" value="RIBONUCLEASE P PROTEIN COMPONENT"/>
    <property type="match status" value="1"/>
</dbReference>
<keyword evidence="1" id="KW-0819">tRNA processing</keyword>
<dbReference type="Gene3D" id="3.30.230.10">
    <property type="match status" value="1"/>
</dbReference>
<organism evidence="7 8">
    <name type="scientific">Polycladomyces zharkentensis</name>
    <dbReference type="NCBI Taxonomy" id="2807616"/>
    <lineage>
        <taxon>Bacteria</taxon>
        <taxon>Bacillati</taxon>
        <taxon>Bacillota</taxon>
        <taxon>Bacilli</taxon>
        <taxon>Bacillales</taxon>
        <taxon>Thermoactinomycetaceae</taxon>
        <taxon>Polycladomyces</taxon>
    </lineage>
</organism>
<dbReference type="EMBL" id="JAFHAP010000002">
    <property type="protein sequence ID" value="MBN2908088.1"/>
    <property type="molecule type" value="Genomic_DNA"/>
</dbReference>
<dbReference type="GO" id="GO:0004526">
    <property type="term" value="F:ribonuclease P activity"/>
    <property type="evidence" value="ECO:0007669"/>
    <property type="project" value="UniProtKB-EC"/>
</dbReference>
<dbReference type="InterPro" id="IPR014721">
    <property type="entry name" value="Ribsml_uS5_D2-typ_fold_subgr"/>
</dbReference>
<reference evidence="7" key="1">
    <citation type="journal article" date="2024" name="Int. J. Syst. Evol. Microbiol.">
        <title>Polycladomyces zharkentensis sp. nov., a novel thermophilic cellulose- and starch-degrading member of the Bacillota from a geothermal aquifer in Kazakhstan.</title>
        <authorList>
            <person name="Mashzhan A."/>
            <person name="Kistaubayeva A."/>
            <person name="Javier-Lopez R."/>
            <person name="Bissenova U."/>
            <person name="Bissenbay A."/>
            <person name="Birkeland N.K."/>
        </authorList>
    </citation>
    <scope>NUCLEOTIDE SEQUENCE</scope>
    <source>
        <strain evidence="7">ZKZ2T</strain>
    </source>
</reference>
<evidence type="ECO:0000256" key="1">
    <source>
        <dbReference type="ARBA" id="ARBA00022694"/>
    </source>
</evidence>
<accession>A0ABS2WEY0</accession>
<sequence>MQKRYRLKRRNDFRRVFRAGMSVANRQFVLYVYDRGNDEPVRVGVSVSRKVGNAVTRKYILFHLQHLLWRYHFRHDKNPLVTWTVFHNI</sequence>
<comment type="caution">
    <text evidence="7">The sequence shown here is derived from an EMBL/GenBank/DDBJ whole genome shotgun (WGS) entry which is preliminary data.</text>
</comment>
<keyword evidence="4 7" id="KW-0378">Hydrolase</keyword>
<dbReference type="NCBIfam" id="TIGR00188">
    <property type="entry name" value="rnpA"/>
    <property type="match status" value="1"/>
</dbReference>
<dbReference type="InterPro" id="IPR020568">
    <property type="entry name" value="Ribosomal_Su5_D2-typ_SF"/>
</dbReference>
<evidence type="ECO:0000256" key="4">
    <source>
        <dbReference type="ARBA" id="ARBA00022801"/>
    </source>
</evidence>
<dbReference type="RefSeq" id="WP_205492252.1">
    <property type="nucleotide sequence ID" value="NZ_JAFHAP010000002.1"/>
</dbReference>
<evidence type="ECO:0000256" key="2">
    <source>
        <dbReference type="ARBA" id="ARBA00022722"/>
    </source>
</evidence>
<dbReference type="EC" id="3.1.26.5" evidence="6"/>
<evidence type="ECO:0000313" key="7">
    <source>
        <dbReference type="EMBL" id="MBN2908088.1"/>
    </source>
</evidence>
<dbReference type="PANTHER" id="PTHR33992">
    <property type="entry name" value="RIBONUCLEASE P PROTEIN COMPONENT"/>
    <property type="match status" value="1"/>
</dbReference>